<reference evidence="2 3" key="1">
    <citation type="submission" date="2024-11" db="EMBL/GenBank/DDBJ databases">
        <title>A near-complete genome assembly of Cinchona calisaya.</title>
        <authorList>
            <person name="Lian D.C."/>
            <person name="Zhao X.W."/>
            <person name="Wei L."/>
        </authorList>
    </citation>
    <scope>NUCLEOTIDE SEQUENCE [LARGE SCALE GENOMIC DNA]</scope>
    <source>
        <tissue evidence="2">Nenye</tissue>
    </source>
</reference>
<dbReference type="Proteomes" id="UP001630127">
    <property type="component" value="Unassembled WGS sequence"/>
</dbReference>
<comment type="caution">
    <text evidence="2">The sequence shown here is derived from an EMBL/GenBank/DDBJ whole genome shotgun (WGS) entry which is preliminary data.</text>
</comment>
<feature type="region of interest" description="Disordered" evidence="1">
    <location>
        <begin position="178"/>
        <end position="200"/>
    </location>
</feature>
<evidence type="ECO:0000313" key="2">
    <source>
        <dbReference type="EMBL" id="KAL3498862.1"/>
    </source>
</evidence>
<dbReference type="PANTHER" id="PTHR31973:SF187">
    <property type="entry name" value="MUTATOR TRANSPOSASE MUDRA PROTEIN"/>
    <property type="match status" value="1"/>
</dbReference>
<dbReference type="AlphaFoldDB" id="A0ABD2XX66"/>
<protein>
    <submittedName>
        <fullName evidence="2">Uncharacterized protein</fullName>
    </submittedName>
</protein>
<gene>
    <name evidence="2" type="ORF">ACH5RR_041594</name>
</gene>
<sequence>MEGFLKGCRPIRYLDGCFLKNPFDGQLLTAMGRDENDNMFPIPLTIVEAKRLINVVDNVFPDSHHRYYLRRIYQNFNKKFKGKELRDYFWVAASASNTRDFNRAMVDLQSIHQQAAVYMKKIPASLWSTSRFGSECQSDILVNNLNESFNKYYLPARSLAAMSMFEWIRRKLLQRIQEPPTKDSTESSQSVGNAEVGNVDATTTSVVENARNAGATGNAKNIGATTAGVVENAENMGTATAGVAASVGRNNHQARNAQGAATTNENKQGPRTRKATPTIRSIFHNIRSKRDRNS</sequence>
<proteinExistence type="predicted"/>
<dbReference type="PANTHER" id="PTHR31973">
    <property type="entry name" value="POLYPROTEIN, PUTATIVE-RELATED"/>
    <property type="match status" value="1"/>
</dbReference>
<accession>A0ABD2XX66</accession>
<organism evidence="2 3">
    <name type="scientific">Cinchona calisaya</name>
    <dbReference type="NCBI Taxonomy" id="153742"/>
    <lineage>
        <taxon>Eukaryota</taxon>
        <taxon>Viridiplantae</taxon>
        <taxon>Streptophyta</taxon>
        <taxon>Embryophyta</taxon>
        <taxon>Tracheophyta</taxon>
        <taxon>Spermatophyta</taxon>
        <taxon>Magnoliopsida</taxon>
        <taxon>eudicotyledons</taxon>
        <taxon>Gunneridae</taxon>
        <taxon>Pentapetalae</taxon>
        <taxon>asterids</taxon>
        <taxon>lamiids</taxon>
        <taxon>Gentianales</taxon>
        <taxon>Rubiaceae</taxon>
        <taxon>Cinchonoideae</taxon>
        <taxon>Cinchoneae</taxon>
        <taxon>Cinchona</taxon>
    </lineage>
</organism>
<feature type="compositionally biased region" description="Polar residues" evidence="1">
    <location>
        <begin position="254"/>
        <end position="269"/>
    </location>
</feature>
<name>A0ABD2XX66_9GENT</name>
<dbReference type="EMBL" id="JBJUIK010000017">
    <property type="protein sequence ID" value="KAL3498862.1"/>
    <property type="molecule type" value="Genomic_DNA"/>
</dbReference>
<feature type="region of interest" description="Disordered" evidence="1">
    <location>
        <begin position="254"/>
        <end position="280"/>
    </location>
</feature>
<keyword evidence="3" id="KW-1185">Reference proteome</keyword>
<evidence type="ECO:0000313" key="3">
    <source>
        <dbReference type="Proteomes" id="UP001630127"/>
    </source>
</evidence>
<evidence type="ECO:0000256" key="1">
    <source>
        <dbReference type="SAM" id="MobiDB-lite"/>
    </source>
</evidence>